<organism evidence="2 3">
    <name type="scientific">Oryza sativa subsp. japonica</name>
    <name type="common">Rice</name>
    <dbReference type="NCBI Taxonomy" id="39947"/>
    <lineage>
        <taxon>Eukaryota</taxon>
        <taxon>Viridiplantae</taxon>
        <taxon>Streptophyta</taxon>
        <taxon>Embryophyta</taxon>
        <taxon>Tracheophyta</taxon>
        <taxon>Spermatophyta</taxon>
        <taxon>Magnoliopsida</taxon>
        <taxon>Liliopsida</taxon>
        <taxon>Poales</taxon>
        <taxon>Poaceae</taxon>
        <taxon>BOP clade</taxon>
        <taxon>Oryzoideae</taxon>
        <taxon>Oryzeae</taxon>
        <taxon>Oryzinae</taxon>
        <taxon>Oryza</taxon>
        <taxon>Oryza sativa</taxon>
    </lineage>
</organism>
<dbReference type="Gramene" id="Os05t0130200-01">
    <property type="protein sequence ID" value="Os05t0130200-01"/>
    <property type="gene ID" value="Os05g0130200"/>
</dbReference>
<protein>
    <submittedName>
        <fullName evidence="2">Os05g0130200 protein</fullName>
    </submittedName>
</protein>
<gene>
    <name evidence="2" type="ordered locus">Os05g0130200</name>
</gene>
<reference evidence="3" key="2">
    <citation type="journal article" date="2008" name="Nucleic Acids Res.">
        <title>The rice annotation project database (RAP-DB): 2008 update.</title>
        <authorList>
            <consortium name="The rice annotation project (RAP)"/>
        </authorList>
    </citation>
    <scope>GENOME REANNOTATION</scope>
    <source>
        <strain evidence="3">cv. Nipponbare</strain>
    </source>
</reference>
<feature type="compositionally biased region" description="Basic and acidic residues" evidence="1">
    <location>
        <begin position="24"/>
        <end position="42"/>
    </location>
</feature>
<evidence type="ECO:0000313" key="2">
    <source>
        <dbReference type="EMBL" id="BAH92928.1"/>
    </source>
</evidence>
<feature type="region of interest" description="Disordered" evidence="1">
    <location>
        <begin position="1"/>
        <end position="60"/>
    </location>
</feature>
<evidence type="ECO:0000313" key="3">
    <source>
        <dbReference type="Proteomes" id="UP000000763"/>
    </source>
</evidence>
<name>A0A0P0WHL3_ORYSJ</name>
<dbReference type="AlphaFoldDB" id="A0A0P0WHL3"/>
<sequence length="76" mass="8635">MDLMEKSRRANFLFDDNDGDEDQNDKQKKERTPVNRAGEKNNNENFTSRGLPNDTSKDRSSGLLASLLCCCGPRRN</sequence>
<accession>A0A0P0WHL3</accession>
<dbReference type="KEGG" id="dosa:Os05g0130200"/>
<dbReference type="Proteomes" id="UP000000763">
    <property type="component" value="Chromosome 5"/>
</dbReference>
<feature type="compositionally biased region" description="Polar residues" evidence="1">
    <location>
        <begin position="43"/>
        <end position="54"/>
    </location>
</feature>
<dbReference type="EMBL" id="AP008211">
    <property type="protein sequence ID" value="BAH92928.1"/>
    <property type="molecule type" value="Genomic_DNA"/>
</dbReference>
<evidence type="ECO:0000256" key="1">
    <source>
        <dbReference type="SAM" id="MobiDB-lite"/>
    </source>
</evidence>
<proteinExistence type="predicted"/>
<reference evidence="2 3" key="1">
    <citation type="journal article" date="2005" name="Nature">
        <title>The map-based sequence of the rice genome.</title>
        <authorList>
            <consortium name="International rice genome sequencing project (IRGSP)"/>
            <person name="Matsumoto T."/>
            <person name="Wu J."/>
            <person name="Kanamori H."/>
            <person name="Katayose Y."/>
            <person name="Fujisawa M."/>
            <person name="Namiki N."/>
            <person name="Mizuno H."/>
            <person name="Yamamoto K."/>
            <person name="Antonio B.A."/>
            <person name="Baba T."/>
            <person name="Sakata K."/>
            <person name="Nagamura Y."/>
            <person name="Aoki H."/>
            <person name="Arikawa K."/>
            <person name="Arita K."/>
            <person name="Bito T."/>
            <person name="Chiden Y."/>
            <person name="Fujitsuka N."/>
            <person name="Fukunaka R."/>
            <person name="Hamada M."/>
            <person name="Harada C."/>
            <person name="Hayashi A."/>
            <person name="Hijishita S."/>
            <person name="Honda M."/>
            <person name="Hosokawa S."/>
            <person name="Ichikawa Y."/>
            <person name="Idonuma A."/>
            <person name="Iijima M."/>
            <person name="Ikeda M."/>
            <person name="Ikeno M."/>
            <person name="Ito K."/>
            <person name="Ito S."/>
            <person name="Ito T."/>
            <person name="Ito Y."/>
            <person name="Ito Y."/>
            <person name="Iwabuchi A."/>
            <person name="Kamiya K."/>
            <person name="Karasawa W."/>
            <person name="Kurita K."/>
            <person name="Katagiri S."/>
            <person name="Kikuta A."/>
            <person name="Kobayashi H."/>
            <person name="Kobayashi N."/>
            <person name="Machita K."/>
            <person name="Maehara T."/>
            <person name="Masukawa M."/>
            <person name="Mizubayashi T."/>
            <person name="Mukai Y."/>
            <person name="Nagasaki H."/>
            <person name="Nagata Y."/>
            <person name="Naito S."/>
            <person name="Nakashima M."/>
            <person name="Nakama Y."/>
            <person name="Nakamichi Y."/>
            <person name="Nakamura M."/>
            <person name="Meguro A."/>
            <person name="Negishi M."/>
            <person name="Ohta I."/>
            <person name="Ohta T."/>
            <person name="Okamoto M."/>
            <person name="Ono N."/>
            <person name="Saji S."/>
            <person name="Sakaguchi M."/>
            <person name="Sakai K."/>
            <person name="Shibata M."/>
            <person name="Shimokawa T."/>
            <person name="Song J."/>
            <person name="Takazaki Y."/>
            <person name="Terasawa K."/>
            <person name="Tsugane M."/>
            <person name="Tsuji K."/>
            <person name="Ueda S."/>
            <person name="Waki K."/>
            <person name="Yamagata H."/>
            <person name="Yamamoto M."/>
            <person name="Yamamoto S."/>
            <person name="Yamane H."/>
            <person name="Yoshiki S."/>
            <person name="Yoshihara R."/>
            <person name="Yukawa K."/>
            <person name="Zhong H."/>
            <person name="Yano M."/>
            <person name="Yuan Q."/>
            <person name="Ouyang S."/>
            <person name="Liu J."/>
            <person name="Jones K.M."/>
            <person name="Gansberger K."/>
            <person name="Moffat K."/>
            <person name="Hill J."/>
            <person name="Bera J."/>
            <person name="Fadrosh D."/>
            <person name="Jin S."/>
            <person name="Johri S."/>
            <person name="Kim M."/>
            <person name="Overton L."/>
            <person name="Reardon M."/>
            <person name="Tsitrin T."/>
            <person name="Vuong H."/>
            <person name="Weaver B."/>
            <person name="Ciecko A."/>
            <person name="Tallon L."/>
            <person name="Jackson J."/>
            <person name="Pai G."/>
            <person name="Aken S.V."/>
            <person name="Utterback T."/>
            <person name="Reidmuller S."/>
            <person name="Feldblyum T."/>
            <person name="Hsiao J."/>
            <person name="Zismann V."/>
            <person name="Iobst S."/>
            <person name="de Vazeille A.R."/>
            <person name="Buell C.R."/>
            <person name="Ying K."/>
            <person name="Li Y."/>
            <person name="Lu T."/>
            <person name="Huang Y."/>
            <person name="Zhao Q."/>
            <person name="Feng Q."/>
            <person name="Zhang L."/>
            <person name="Zhu J."/>
            <person name="Weng Q."/>
            <person name="Mu J."/>
            <person name="Lu Y."/>
            <person name="Fan D."/>
            <person name="Liu Y."/>
            <person name="Guan J."/>
            <person name="Zhang Y."/>
            <person name="Yu S."/>
            <person name="Liu X."/>
            <person name="Zhang Y."/>
            <person name="Hong G."/>
            <person name="Han B."/>
            <person name="Choisne N."/>
            <person name="Demange N."/>
            <person name="Orjeda G."/>
            <person name="Samain S."/>
            <person name="Cattolico L."/>
            <person name="Pelletier E."/>
            <person name="Couloux A."/>
            <person name="Segurens B."/>
            <person name="Wincker P."/>
            <person name="D'Hont A."/>
            <person name="Scarpelli C."/>
            <person name="Weissenbach J."/>
            <person name="Salanoubat M."/>
            <person name="Quetier F."/>
            <person name="Yu Y."/>
            <person name="Kim H.R."/>
            <person name="Rambo T."/>
            <person name="Currie J."/>
            <person name="Collura K."/>
            <person name="Luo M."/>
            <person name="Yang T."/>
            <person name="Ammiraju J.S.S."/>
            <person name="Engler F."/>
            <person name="Soderlund C."/>
            <person name="Wing R.A."/>
            <person name="Palmer L.E."/>
            <person name="de la Bastide M."/>
            <person name="Spiegel L."/>
            <person name="Nascimento L."/>
            <person name="Zutavern T."/>
            <person name="O'Shaughnessy A."/>
            <person name="Dike S."/>
            <person name="Dedhia N."/>
            <person name="Preston R."/>
            <person name="Balija V."/>
            <person name="McCombie W.R."/>
            <person name="Chow T."/>
            <person name="Chen H."/>
            <person name="Chung M."/>
            <person name="Chen C."/>
            <person name="Shaw J."/>
            <person name="Wu H."/>
            <person name="Hsiao K."/>
            <person name="Chao Y."/>
            <person name="Chu M."/>
            <person name="Cheng C."/>
            <person name="Hour A."/>
            <person name="Lee P."/>
            <person name="Lin S."/>
            <person name="Lin Y."/>
            <person name="Liou J."/>
            <person name="Liu S."/>
            <person name="Hsing Y."/>
            <person name="Raghuvanshi S."/>
            <person name="Mohanty A."/>
            <person name="Bharti A.K."/>
            <person name="Gaur A."/>
            <person name="Gupta V."/>
            <person name="Kumar D."/>
            <person name="Ravi V."/>
            <person name="Vij S."/>
            <person name="Kapur A."/>
            <person name="Khurana P."/>
            <person name="Khurana P."/>
            <person name="Khurana J.P."/>
            <person name="Tyagi A.K."/>
            <person name="Gaikwad K."/>
            <person name="Singh A."/>
            <person name="Dalal V."/>
            <person name="Srivastava S."/>
            <person name="Dixit A."/>
            <person name="Pal A.K."/>
            <person name="Ghazi I.A."/>
            <person name="Yadav M."/>
            <person name="Pandit A."/>
            <person name="Bhargava A."/>
            <person name="Sureshbabu K."/>
            <person name="Batra K."/>
            <person name="Sharma T.R."/>
            <person name="Mohapatra T."/>
            <person name="Singh N.K."/>
            <person name="Messing J."/>
            <person name="Nelson A.B."/>
            <person name="Fuks G."/>
            <person name="Kavchok S."/>
            <person name="Keizer G."/>
            <person name="Linton E."/>
            <person name="Llaca V."/>
            <person name="Song R."/>
            <person name="Tanyolac B."/>
            <person name="Young S."/>
            <person name="Ho-Il K."/>
            <person name="Hahn J.H."/>
            <person name="Sangsakoo G."/>
            <person name="Vanavichit A."/>
            <person name="de Mattos Luiz.A.T."/>
            <person name="Zimmer P.D."/>
            <person name="Malone G."/>
            <person name="Dellagostin O."/>
            <person name="de Oliveira A.C."/>
            <person name="Bevan M."/>
            <person name="Bancroft I."/>
            <person name="Minx P."/>
            <person name="Cordum H."/>
            <person name="Wilson R."/>
            <person name="Cheng Z."/>
            <person name="Jin W."/>
            <person name="Jiang J."/>
            <person name="Leong S.A."/>
            <person name="Iwama H."/>
            <person name="Gojobori T."/>
            <person name="Itoh T."/>
            <person name="Niimura Y."/>
            <person name="Fujii Y."/>
            <person name="Habara T."/>
            <person name="Sakai H."/>
            <person name="Sato Y."/>
            <person name="Wilson G."/>
            <person name="Kumar K."/>
            <person name="McCouch S."/>
            <person name="Juretic N."/>
            <person name="Hoen D."/>
            <person name="Wright S."/>
            <person name="Bruskiewich R."/>
            <person name="Bureau T."/>
            <person name="Miyao A."/>
            <person name="Hirochika H."/>
            <person name="Nishikawa T."/>
            <person name="Kadowaki K."/>
            <person name="Sugiura M."/>
            <person name="Burr B."/>
            <person name="Sasaki T."/>
        </authorList>
    </citation>
    <scope>NUCLEOTIDE SEQUENCE [LARGE SCALE GENOMIC DNA]</scope>
    <source>
        <strain evidence="3">cv. Nipponbare</strain>
    </source>
</reference>